<keyword evidence="2" id="KW-1185">Reference proteome</keyword>
<protein>
    <recommendedName>
        <fullName evidence="3">6-bladed beta-propeller protein</fullName>
    </recommendedName>
</protein>
<gene>
    <name evidence="1" type="ORF">SAMN06295967_101390</name>
</gene>
<organism evidence="1 2">
    <name type="scientific">Belliella buryatensis</name>
    <dbReference type="NCBI Taxonomy" id="1500549"/>
    <lineage>
        <taxon>Bacteria</taxon>
        <taxon>Pseudomonadati</taxon>
        <taxon>Bacteroidota</taxon>
        <taxon>Cytophagia</taxon>
        <taxon>Cytophagales</taxon>
        <taxon>Cyclobacteriaceae</taxon>
        <taxon>Belliella</taxon>
    </lineage>
</organism>
<dbReference type="EMBL" id="FZOK01000001">
    <property type="protein sequence ID" value="SNR99024.1"/>
    <property type="molecule type" value="Genomic_DNA"/>
</dbReference>
<dbReference type="RefSeq" id="WP_089237375.1">
    <property type="nucleotide sequence ID" value="NZ_FZOK01000001.1"/>
</dbReference>
<reference evidence="2" key="1">
    <citation type="submission" date="2017-06" db="EMBL/GenBank/DDBJ databases">
        <authorList>
            <person name="Varghese N."/>
            <person name="Submissions S."/>
        </authorList>
    </citation>
    <scope>NUCLEOTIDE SEQUENCE [LARGE SCALE GENOMIC DNA]</scope>
    <source>
        <strain evidence="2">5C</strain>
    </source>
</reference>
<name>A0A239AVG7_9BACT</name>
<sequence>MSKLYFTRISSAAIIIGAILLQISCGNKESSSEALLAAESYELEIIDSVTIDYLGALSWSDISRDGNHILGYDNQKMDVMLFSKEGEVLGAFNKTGDQPDAIGGSPLSRPQFVKQNEWAILGKNGVFAYDFNGQLTRKAKPDFPVSISLTISNANILHFLDEDIALAHFMGRDGKGTFYVNPEITQLEKVDFNTGDFSGVAPIPSNSKYNNPEKIHNVLTVIPAMDIYDGKLYIAFKNEPKLWIYDLNNLDQPKQEINIAFDKFIEKEGVSPDAVDRDNFGINSKDFTYGSIEKILVHKDIIIMQYAEGLTEAEYKAASEGLDNPMDLFSKLFAANKSQFGLIGADGQIKPIKLPERVGNIEFIDQEGNIWISYNREEELDYELIFKANLKAVK</sequence>
<proteinExistence type="predicted"/>
<accession>A0A239AVG7</accession>
<dbReference type="SUPFAM" id="SSF69322">
    <property type="entry name" value="Tricorn protease domain 2"/>
    <property type="match status" value="1"/>
</dbReference>
<dbReference type="Proteomes" id="UP000198480">
    <property type="component" value="Unassembled WGS sequence"/>
</dbReference>
<dbReference type="OrthoDB" id="835896at2"/>
<evidence type="ECO:0000313" key="2">
    <source>
        <dbReference type="Proteomes" id="UP000198480"/>
    </source>
</evidence>
<evidence type="ECO:0008006" key="3">
    <source>
        <dbReference type="Google" id="ProtNLM"/>
    </source>
</evidence>
<dbReference type="AlphaFoldDB" id="A0A239AVG7"/>
<evidence type="ECO:0000313" key="1">
    <source>
        <dbReference type="EMBL" id="SNR99024.1"/>
    </source>
</evidence>